<dbReference type="HOGENOM" id="CLU_730955_0_0_9"/>
<evidence type="ECO:0000313" key="5">
    <source>
        <dbReference type="EMBL" id="AGF56591.1"/>
    </source>
</evidence>
<dbReference type="EMBL" id="CP004121">
    <property type="protein sequence ID" value="AGF56591.1"/>
    <property type="molecule type" value="Genomic_DNA"/>
</dbReference>
<keyword evidence="6" id="KW-1185">Reference proteome</keyword>
<dbReference type="SUPFAM" id="SSF55383">
    <property type="entry name" value="Copper amine oxidase, domain N"/>
    <property type="match status" value="1"/>
</dbReference>
<dbReference type="Pfam" id="PF07833">
    <property type="entry name" value="Cu_amine_oxidN1"/>
    <property type="match status" value="1"/>
</dbReference>
<dbReference type="PATRIC" id="fig|931276.5.peg.2844"/>
<feature type="signal peptide" evidence="3">
    <location>
        <begin position="1"/>
        <end position="23"/>
    </location>
</feature>
<dbReference type="Pfam" id="PF19127">
    <property type="entry name" value="Choline_bind_3"/>
    <property type="match status" value="1"/>
</dbReference>
<dbReference type="Gene3D" id="3.30.457.10">
    <property type="entry name" value="Copper amine oxidase-like, N-terminal domain"/>
    <property type="match status" value="1"/>
</dbReference>
<evidence type="ECO:0000259" key="4">
    <source>
        <dbReference type="Pfam" id="PF07833"/>
    </source>
</evidence>
<dbReference type="KEGG" id="csr:Cspa_c28280"/>
<gene>
    <name evidence="5" type="ORF">Cspa_c28280</name>
</gene>
<name>M1MPC5_9CLOT</name>
<accession>M1MPC5</accession>
<feature type="chain" id="PRO_5004015849" description="Copper amine oxidase-like N-terminal domain-containing protein" evidence="3">
    <location>
        <begin position="24"/>
        <end position="385"/>
    </location>
</feature>
<dbReference type="InterPro" id="IPR018337">
    <property type="entry name" value="Cell_wall/Cho-bd_repeat"/>
</dbReference>
<dbReference type="InterPro" id="IPR036582">
    <property type="entry name" value="Mao_N_sf"/>
</dbReference>
<sequence>MKKAMISLLCVSTIIGGAIPVFAADNQLDSDTMHIMSDPILISTNEGINKANDIIIEGKNIDLGKLSVVIKDGKVLVPLKVTAEALGFNVNIDKDNNVALLDKDRINASITIGEDTYYYSNLIGKGKDVVCGKAIGTGASPIIIDNEVYVSIKVYNSLLRDEKAIGSFWCTTKDGQNIYVDNGNIVIGWKLINNKWYYMNNDGTTKKGWIKTNSNWYYVYDNGEMAVNTTTPDGYKVDKDGKWDFGKQIQKLAIDGIANPIEEFKTIEDAQKVLKFKILTPKTIPEKYNVKYISTISKQTFQICYSNGDNEILFRIGQGIENISGDYTEYKNNDIVKVNNKDIKLSGNDESVKLATWKVNEMSYSILVNKGMKKDDIINVIKSTF</sequence>
<keyword evidence="3" id="KW-0732">Signal</keyword>
<dbReference type="RefSeq" id="WP_015392910.1">
    <property type="nucleotide sequence ID" value="NC_020291.1"/>
</dbReference>
<keyword evidence="1" id="KW-0677">Repeat</keyword>
<dbReference type="OrthoDB" id="7061752at2"/>
<evidence type="ECO:0000256" key="1">
    <source>
        <dbReference type="ARBA" id="ARBA00022737"/>
    </source>
</evidence>
<feature type="repeat" description="Cell wall-binding" evidence="2">
    <location>
        <begin position="186"/>
        <end position="205"/>
    </location>
</feature>
<dbReference type="PROSITE" id="PS51170">
    <property type="entry name" value="CW"/>
    <property type="match status" value="2"/>
</dbReference>
<dbReference type="eggNOG" id="COG5263">
    <property type="taxonomic scope" value="Bacteria"/>
</dbReference>
<reference evidence="5 6" key="1">
    <citation type="submission" date="2013-02" db="EMBL/GenBank/DDBJ databases">
        <title>Genome sequence of Clostridium saccharoperbutylacetonicum N1-4(HMT).</title>
        <authorList>
            <person name="Poehlein A."/>
            <person name="Daniel R."/>
        </authorList>
    </citation>
    <scope>NUCLEOTIDE SEQUENCE [LARGE SCALE GENOMIC DNA]</scope>
    <source>
        <strain evidence="6">N1-4(HMT)</strain>
    </source>
</reference>
<evidence type="ECO:0000256" key="2">
    <source>
        <dbReference type="PROSITE-ProRule" id="PRU00591"/>
    </source>
</evidence>
<dbReference type="InterPro" id="IPR012854">
    <property type="entry name" value="Cu_amine_oxidase-like_N"/>
</dbReference>
<dbReference type="SUPFAM" id="SSF69360">
    <property type="entry name" value="Cell wall binding repeat"/>
    <property type="match status" value="1"/>
</dbReference>
<evidence type="ECO:0000313" key="6">
    <source>
        <dbReference type="Proteomes" id="UP000011728"/>
    </source>
</evidence>
<proteinExistence type="predicted"/>
<organism evidence="5 6">
    <name type="scientific">Clostridium saccharoperbutylacetonicum N1-4(HMT)</name>
    <dbReference type="NCBI Taxonomy" id="931276"/>
    <lineage>
        <taxon>Bacteria</taxon>
        <taxon>Bacillati</taxon>
        <taxon>Bacillota</taxon>
        <taxon>Clostridia</taxon>
        <taxon>Eubacteriales</taxon>
        <taxon>Clostridiaceae</taxon>
        <taxon>Clostridium</taxon>
    </lineage>
</organism>
<feature type="domain" description="Copper amine oxidase-like N-terminal" evidence="4">
    <location>
        <begin position="56"/>
        <end position="154"/>
    </location>
</feature>
<dbReference type="AlphaFoldDB" id="M1MPC5"/>
<evidence type="ECO:0000256" key="3">
    <source>
        <dbReference type="SAM" id="SignalP"/>
    </source>
</evidence>
<dbReference type="Proteomes" id="UP000011728">
    <property type="component" value="Chromosome"/>
</dbReference>
<dbReference type="Gene3D" id="2.10.270.10">
    <property type="entry name" value="Cholin Binding"/>
    <property type="match status" value="1"/>
</dbReference>
<protein>
    <recommendedName>
        <fullName evidence="4">Copper amine oxidase-like N-terminal domain-containing protein</fullName>
    </recommendedName>
</protein>
<feature type="repeat" description="Cell wall-binding" evidence="2">
    <location>
        <begin position="206"/>
        <end position="225"/>
    </location>
</feature>
<dbReference type="STRING" id="36745.CLSAP_25810"/>